<feature type="domain" description="N-acetyltransferase" evidence="1">
    <location>
        <begin position="1"/>
        <end position="155"/>
    </location>
</feature>
<dbReference type="Proteomes" id="UP001195624">
    <property type="component" value="Unassembled WGS sequence"/>
</dbReference>
<dbReference type="PANTHER" id="PTHR43233:SF1">
    <property type="entry name" value="FAMILY N-ACETYLTRANSFERASE, PUTATIVE (AFU_ORTHOLOGUE AFUA_6G03350)-RELATED"/>
    <property type="match status" value="1"/>
</dbReference>
<dbReference type="Gene3D" id="3.40.630.30">
    <property type="match status" value="1"/>
</dbReference>
<comment type="caution">
    <text evidence="2">The sequence shown here is derived from an EMBL/GenBank/DDBJ whole genome shotgun (WGS) entry which is preliminary data.</text>
</comment>
<protein>
    <submittedName>
        <fullName evidence="2">GNAT superfamily N-acetyltransferase</fullName>
    </submittedName>
</protein>
<dbReference type="RefSeq" id="WP_017802744.1">
    <property type="nucleotide sequence ID" value="NZ_JAGGMQ010000001.1"/>
</dbReference>
<dbReference type="EMBL" id="JAGGMQ010000001">
    <property type="protein sequence ID" value="MBP2167320.1"/>
    <property type="molecule type" value="Genomic_DNA"/>
</dbReference>
<keyword evidence="3" id="KW-1185">Reference proteome</keyword>
<gene>
    <name evidence="2" type="ORF">J2125_000512</name>
</gene>
<name>A0ABS4P5D3_9GAMM</name>
<proteinExistence type="predicted"/>
<dbReference type="InterPro" id="IPR053144">
    <property type="entry name" value="Acetyltransferase_Butenolide"/>
</dbReference>
<organism evidence="2 3">
    <name type="scientific">Winslowiella toletana</name>
    <dbReference type="NCBI Taxonomy" id="92490"/>
    <lineage>
        <taxon>Bacteria</taxon>
        <taxon>Pseudomonadati</taxon>
        <taxon>Pseudomonadota</taxon>
        <taxon>Gammaproteobacteria</taxon>
        <taxon>Enterobacterales</taxon>
        <taxon>Erwiniaceae</taxon>
        <taxon>Winslowiella</taxon>
    </lineage>
</organism>
<accession>A0ABS4P5D3</accession>
<dbReference type="CDD" id="cd04301">
    <property type="entry name" value="NAT_SF"/>
    <property type="match status" value="1"/>
</dbReference>
<evidence type="ECO:0000313" key="3">
    <source>
        <dbReference type="Proteomes" id="UP001195624"/>
    </source>
</evidence>
<evidence type="ECO:0000313" key="2">
    <source>
        <dbReference type="EMBL" id="MBP2167320.1"/>
    </source>
</evidence>
<reference evidence="3" key="1">
    <citation type="submission" date="2023-07" db="EMBL/GenBank/DDBJ databases">
        <title>Genome mining of underrepresented organisms for secondary metabolites.</title>
        <authorList>
            <person name="D'Agostino P.M."/>
        </authorList>
    </citation>
    <scope>NUCLEOTIDE SEQUENCE [LARGE SCALE GENOMIC DNA]</scope>
    <source>
        <strain evidence="3">WS4403</strain>
    </source>
</reference>
<dbReference type="InterPro" id="IPR000182">
    <property type="entry name" value="GNAT_dom"/>
</dbReference>
<dbReference type="Pfam" id="PF00583">
    <property type="entry name" value="Acetyltransf_1"/>
    <property type="match status" value="1"/>
</dbReference>
<dbReference type="PANTHER" id="PTHR43233">
    <property type="entry name" value="FAMILY N-ACETYLTRANSFERASE, PUTATIVE (AFU_ORTHOLOGUE AFUA_6G03350)-RELATED"/>
    <property type="match status" value="1"/>
</dbReference>
<dbReference type="PROSITE" id="PS51186">
    <property type="entry name" value="GNAT"/>
    <property type="match status" value="1"/>
</dbReference>
<evidence type="ECO:0000259" key="1">
    <source>
        <dbReference type="PROSITE" id="PS51186"/>
    </source>
</evidence>
<sequence length="155" mass="18286">MFLPFSPQLAEWQRDDYLLSSDAAKLDIDWIHHQLSQHSYWAKDQPREMTLRSLAGSLPFGIYWQRQQVGFGRLITDYTRFAYLSDVIIDAEHRGRGLGRWFAQSVVTHPDLPTVRRWLLATDDAHEVYRRAGWRAVAQPERLMEYARADRQEQP</sequence>
<dbReference type="InterPro" id="IPR016181">
    <property type="entry name" value="Acyl_CoA_acyltransferase"/>
</dbReference>
<dbReference type="SUPFAM" id="SSF55729">
    <property type="entry name" value="Acyl-CoA N-acyltransferases (Nat)"/>
    <property type="match status" value="1"/>
</dbReference>